<feature type="domain" description="LytR/CpsA/Psr regulator C-terminal" evidence="1">
    <location>
        <begin position="123"/>
        <end position="207"/>
    </location>
</feature>
<dbReference type="AlphaFoldDB" id="A0A1J5PGF3"/>
<reference evidence="2" key="1">
    <citation type="submission" date="2016-10" db="EMBL/GenBank/DDBJ databases">
        <title>Sequence of Gallionella enrichment culture.</title>
        <authorList>
            <person name="Poehlein A."/>
            <person name="Muehling M."/>
            <person name="Daniel R."/>
        </authorList>
    </citation>
    <scope>NUCLEOTIDE SEQUENCE</scope>
</reference>
<proteinExistence type="predicted"/>
<dbReference type="Pfam" id="PF13399">
    <property type="entry name" value="LytR_C"/>
    <property type="match status" value="1"/>
</dbReference>
<accession>A0A1J5PGF3</accession>
<dbReference type="Gene3D" id="3.40.630.190">
    <property type="entry name" value="LCP protein"/>
    <property type="match status" value="1"/>
</dbReference>
<evidence type="ECO:0000313" key="2">
    <source>
        <dbReference type="EMBL" id="OIQ70282.1"/>
    </source>
</evidence>
<evidence type="ECO:0000259" key="1">
    <source>
        <dbReference type="Pfam" id="PF13399"/>
    </source>
</evidence>
<dbReference type="PANTHER" id="PTHR33392:SF6">
    <property type="entry name" value="POLYISOPRENYL-TEICHOIC ACID--PEPTIDOGLYCAN TEICHOIC ACID TRANSFERASE TAGU"/>
    <property type="match status" value="1"/>
</dbReference>
<dbReference type="PANTHER" id="PTHR33392">
    <property type="entry name" value="POLYISOPRENYL-TEICHOIC ACID--PEPTIDOGLYCAN TEICHOIC ACID TRANSFERASE TAGU"/>
    <property type="match status" value="1"/>
</dbReference>
<organism evidence="2">
    <name type="scientific">mine drainage metagenome</name>
    <dbReference type="NCBI Taxonomy" id="410659"/>
    <lineage>
        <taxon>unclassified sequences</taxon>
        <taxon>metagenomes</taxon>
        <taxon>ecological metagenomes</taxon>
    </lineage>
</organism>
<name>A0A1J5PGF3_9ZZZZ</name>
<gene>
    <name evidence="2" type="ORF">GALL_481070</name>
</gene>
<dbReference type="InterPro" id="IPR050922">
    <property type="entry name" value="LytR/CpsA/Psr_CW_biosynth"/>
</dbReference>
<protein>
    <recommendedName>
        <fullName evidence="1">LytR/CpsA/Psr regulator C-terminal domain-containing protein</fullName>
    </recommendedName>
</protein>
<dbReference type="EMBL" id="MLJW01004277">
    <property type="protein sequence ID" value="OIQ70282.1"/>
    <property type="molecule type" value="Genomic_DNA"/>
</dbReference>
<dbReference type="Gene3D" id="3.30.70.2390">
    <property type="match status" value="1"/>
</dbReference>
<comment type="caution">
    <text evidence="2">The sequence shown here is derived from an EMBL/GenBank/DDBJ whole genome shotgun (WGS) entry which is preliminary data.</text>
</comment>
<sequence>MHRQQKFMGSMLNAATSSGTLLNPIKLLSFINAALSTVTTDPGLTRDDLLTLASQMKGLSASSLHMLTVPLSNINYSADGVYGAVLWDPTLSAELWRRIRLDIPVAPTPAKITGALTIPPSMIDIAVQNGSSINGLAAKAVADLTNVGFVSMGAPTTALSAVTKTTITYDPVYTDSLRTLRAALPGSLLVAKKGEGKTFIVTLGADYKAVATFAIPTKTPAPSTSASSPFVVQSGADAICK</sequence>
<dbReference type="InterPro" id="IPR027381">
    <property type="entry name" value="LytR/CpsA/Psr_C"/>
</dbReference>